<gene>
    <name evidence="1" type="ORF">C6P99_01695</name>
</gene>
<sequence length="106" mass="10998">MTLIVCTIPPTVGRLVIGTGFAAAYAFTEPLSGRITRGFDAAFTAFVKFASNVAVVPSSTAAWPVCATMNCAITAAMMLDCRHTLLTCTDCAVPERNPVVSAPNAA</sequence>
<dbReference type="EMBL" id="PVFR01000007">
    <property type="protein sequence ID" value="PRE55590.1"/>
    <property type="molecule type" value="Genomic_DNA"/>
</dbReference>
<proteinExistence type="predicted"/>
<evidence type="ECO:0000313" key="2">
    <source>
        <dbReference type="Proteomes" id="UP000237811"/>
    </source>
</evidence>
<organism evidence="1 2">
    <name type="scientific">Burkholderia multivorans</name>
    <dbReference type="NCBI Taxonomy" id="87883"/>
    <lineage>
        <taxon>Bacteria</taxon>
        <taxon>Pseudomonadati</taxon>
        <taxon>Pseudomonadota</taxon>
        <taxon>Betaproteobacteria</taxon>
        <taxon>Burkholderiales</taxon>
        <taxon>Burkholderiaceae</taxon>
        <taxon>Burkholderia</taxon>
        <taxon>Burkholderia cepacia complex</taxon>
    </lineage>
</organism>
<accession>A0AB37B1R3</accession>
<dbReference type="Proteomes" id="UP000237811">
    <property type="component" value="Unassembled WGS sequence"/>
</dbReference>
<name>A0AB37B1R3_9BURK</name>
<comment type="caution">
    <text evidence="1">The sequence shown here is derived from an EMBL/GenBank/DDBJ whole genome shotgun (WGS) entry which is preliminary data.</text>
</comment>
<evidence type="ECO:0008006" key="3">
    <source>
        <dbReference type="Google" id="ProtNLM"/>
    </source>
</evidence>
<dbReference type="AlphaFoldDB" id="A0AB37B1R3"/>
<reference evidence="1 2" key="1">
    <citation type="submission" date="2018-03" db="EMBL/GenBank/DDBJ databases">
        <authorList>
            <person name="Nguyen K."/>
            <person name="Fouts D."/>
            <person name="Sutton G."/>
        </authorList>
    </citation>
    <scope>NUCLEOTIDE SEQUENCE [LARGE SCALE GENOMIC DNA]</scope>
    <source>
        <strain evidence="1 2">AU14328</strain>
    </source>
</reference>
<evidence type="ECO:0000313" key="1">
    <source>
        <dbReference type="EMBL" id="PRE55590.1"/>
    </source>
</evidence>
<protein>
    <recommendedName>
        <fullName evidence="3">Bacteriophage protein</fullName>
    </recommendedName>
</protein>